<evidence type="ECO:0000256" key="9">
    <source>
        <dbReference type="ARBA" id="ARBA00023235"/>
    </source>
</evidence>
<dbReference type="EMBL" id="PEXU01000010">
    <property type="protein sequence ID" value="PIS42969.1"/>
    <property type="molecule type" value="Genomic_DNA"/>
</dbReference>
<dbReference type="HAMAP" id="MF_00202">
    <property type="entry name" value="Idi"/>
    <property type="match status" value="1"/>
</dbReference>
<keyword evidence="8" id="KW-0414">Isoprene biosynthesis</keyword>
<accession>A0A2H0YXE9</accession>
<dbReference type="Proteomes" id="UP000231542">
    <property type="component" value="Unassembled WGS sequence"/>
</dbReference>
<dbReference type="InterPro" id="IPR011876">
    <property type="entry name" value="IsopentenylPP_isomerase_typ1"/>
</dbReference>
<comment type="pathway">
    <text evidence="1">Isoprenoid biosynthesis; dimethylallyl diphosphate biosynthesis; dimethylallyl diphosphate from isopentenyl diphosphate: step 1/1.</text>
</comment>
<dbReference type="Pfam" id="PF00293">
    <property type="entry name" value="NUDIX"/>
    <property type="match status" value="1"/>
</dbReference>
<dbReference type="InterPro" id="IPR015797">
    <property type="entry name" value="NUDIX_hydrolase-like_dom_sf"/>
</dbReference>
<dbReference type="PANTHER" id="PTHR10885:SF0">
    <property type="entry name" value="ISOPENTENYL-DIPHOSPHATE DELTA-ISOMERASE"/>
    <property type="match status" value="1"/>
</dbReference>
<evidence type="ECO:0000256" key="2">
    <source>
        <dbReference type="ARBA" id="ARBA00007579"/>
    </source>
</evidence>
<dbReference type="GO" id="GO:0050992">
    <property type="term" value="P:dimethylallyl diphosphate biosynthetic process"/>
    <property type="evidence" value="ECO:0007669"/>
    <property type="project" value="UniProtKB-UniPathway"/>
</dbReference>
<dbReference type="EC" id="5.3.3.2" evidence="3 10"/>
<keyword evidence="6" id="KW-0460">Magnesium</keyword>
<sequence>MTEKIVLVDEQDNQVGVAEKIKTHQEGKLHRAFSLFIFNSQGELLLQKRAARNYHSANLWSNTCCSHQRENEQLEEAALRRLKEEMGFICPLREAFRFTYRVEFENGLIENEFDHVFFGKFDGPVNPDSKEVADWKWITLEKLKKDIQKNPDQYSYWLKELINRIISEKRNGKINS</sequence>
<dbReference type="SUPFAM" id="SSF55811">
    <property type="entry name" value="Nudix"/>
    <property type="match status" value="1"/>
</dbReference>
<keyword evidence="5" id="KW-0479">Metal-binding</keyword>
<protein>
    <recommendedName>
        <fullName evidence="3 10">Isopentenyl-diphosphate delta-isomerase</fullName>
        <ecNumber evidence="3 10">5.3.3.2</ecNumber>
    </recommendedName>
</protein>
<feature type="domain" description="Nudix hydrolase" evidence="12">
    <location>
        <begin position="28"/>
        <end position="160"/>
    </location>
</feature>
<keyword evidence="4" id="KW-0963">Cytoplasm</keyword>
<dbReference type="NCBIfam" id="TIGR02150">
    <property type="entry name" value="IPP_isom_1"/>
    <property type="match status" value="1"/>
</dbReference>
<dbReference type="GO" id="GO:0005737">
    <property type="term" value="C:cytoplasm"/>
    <property type="evidence" value="ECO:0007669"/>
    <property type="project" value="TreeGrafter"/>
</dbReference>
<dbReference type="NCBIfam" id="NF002995">
    <property type="entry name" value="PRK03759.1"/>
    <property type="match status" value="1"/>
</dbReference>
<dbReference type="InterPro" id="IPR056375">
    <property type="entry name" value="Idi_bact"/>
</dbReference>
<dbReference type="CDD" id="cd02885">
    <property type="entry name" value="NUDIX_IPP_Isomerase"/>
    <property type="match status" value="1"/>
</dbReference>
<organism evidence="13 14">
    <name type="scientific">Candidatus Kerfeldbacteria bacterium CG08_land_8_20_14_0_20_40_16</name>
    <dbReference type="NCBI Taxonomy" id="2014244"/>
    <lineage>
        <taxon>Bacteria</taxon>
        <taxon>Candidatus Kerfeldiibacteriota</taxon>
    </lineage>
</organism>
<evidence type="ECO:0000256" key="7">
    <source>
        <dbReference type="ARBA" id="ARBA00023211"/>
    </source>
</evidence>
<evidence type="ECO:0000256" key="6">
    <source>
        <dbReference type="ARBA" id="ARBA00022842"/>
    </source>
</evidence>
<dbReference type="PIRSF" id="PIRSF018427">
    <property type="entry name" value="Isopntndiph_ism"/>
    <property type="match status" value="1"/>
</dbReference>
<evidence type="ECO:0000259" key="12">
    <source>
        <dbReference type="PROSITE" id="PS51462"/>
    </source>
</evidence>
<dbReference type="UniPathway" id="UPA00059">
    <property type="reaction ID" value="UER00104"/>
</dbReference>
<evidence type="ECO:0000256" key="5">
    <source>
        <dbReference type="ARBA" id="ARBA00022723"/>
    </source>
</evidence>
<keyword evidence="9 13" id="KW-0413">Isomerase</keyword>
<dbReference type="Gene3D" id="3.90.79.10">
    <property type="entry name" value="Nucleoside Triphosphate Pyrophosphohydrolase"/>
    <property type="match status" value="1"/>
</dbReference>
<evidence type="ECO:0000256" key="10">
    <source>
        <dbReference type="NCBIfam" id="TIGR02150"/>
    </source>
</evidence>
<dbReference type="GO" id="GO:0009240">
    <property type="term" value="P:isopentenyl diphosphate biosynthetic process"/>
    <property type="evidence" value="ECO:0007669"/>
    <property type="project" value="TreeGrafter"/>
</dbReference>
<feature type="active site" evidence="11">
    <location>
        <position position="112"/>
    </location>
</feature>
<dbReference type="AlphaFoldDB" id="A0A2H0YXE9"/>
<keyword evidence="7" id="KW-0464">Manganese</keyword>
<feature type="active site" evidence="11">
    <location>
        <position position="65"/>
    </location>
</feature>
<dbReference type="InterPro" id="IPR000086">
    <property type="entry name" value="NUDIX_hydrolase_dom"/>
</dbReference>
<evidence type="ECO:0000256" key="11">
    <source>
        <dbReference type="PIRSR" id="PIRSR018427-1"/>
    </source>
</evidence>
<evidence type="ECO:0000256" key="8">
    <source>
        <dbReference type="ARBA" id="ARBA00023229"/>
    </source>
</evidence>
<evidence type="ECO:0000313" key="14">
    <source>
        <dbReference type="Proteomes" id="UP000231542"/>
    </source>
</evidence>
<proteinExistence type="inferred from homology"/>
<gene>
    <name evidence="13" type="ORF">COT24_00805</name>
</gene>
<dbReference type="PANTHER" id="PTHR10885">
    <property type="entry name" value="ISOPENTENYL-DIPHOSPHATE DELTA-ISOMERASE"/>
    <property type="match status" value="1"/>
</dbReference>
<dbReference type="GO" id="GO:0046872">
    <property type="term" value="F:metal ion binding"/>
    <property type="evidence" value="ECO:0007669"/>
    <property type="project" value="UniProtKB-KW"/>
</dbReference>
<comment type="caution">
    <text evidence="13">The sequence shown here is derived from an EMBL/GenBank/DDBJ whole genome shotgun (WGS) entry which is preliminary data.</text>
</comment>
<evidence type="ECO:0000313" key="13">
    <source>
        <dbReference type="EMBL" id="PIS42969.1"/>
    </source>
</evidence>
<evidence type="ECO:0000256" key="1">
    <source>
        <dbReference type="ARBA" id="ARBA00004826"/>
    </source>
</evidence>
<comment type="similarity">
    <text evidence="2">Belongs to the IPP isomerase type 1 family.</text>
</comment>
<name>A0A2H0YXE9_9BACT</name>
<reference evidence="13 14" key="1">
    <citation type="submission" date="2017-09" db="EMBL/GenBank/DDBJ databases">
        <title>Depth-based differentiation of microbial function through sediment-hosted aquifers and enrichment of novel symbionts in the deep terrestrial subsurface.</title>
        <authorList>
            <person name="Probst A.J."/>
            <person name="Ladd B."/>
            <person name="Jarett J.K."/>
            <person name="Geller-Mcgrath D.E."/>
            <person name="Sieber C.M."/>
            <person name="Emerson J.B."/>
            <person name="Anantharaman K."/>
            <person name="Thomas B.C."/>
            <person name="Malmstrom R."/>
            <person name="Stieglmeier M."/>
            <person name="Klingl A."/>
            <person name="Woyke T."/>
            <person name="Ryan C.M."/>
            <person name="Banfield J.F."/>
        </authorList>
    </citation>
    <scope>NUCLEOTIDE SEQUENCE [LARGE SCALE GENOMIC DNA]</scope>
    <source>
        <strain evidence="13">CG08_land_8_20_14_0_20_40_16</strain>
    </source>
</reference>
<dbReference type="GO" id="GO:0004452">
    <property type="term" value="F:isopentenyl-diphosphate delta-isomerase activity"/>
    <property type="evidence" value="ECO:0007669"/>
    <property type="project" value="UniProtKB-UniRule"/>
</dbReference>
<evidence type="ECO:0000256" key="3">
    <source>
        <dbReference type="ARBA" id="ARBA00012057"/>
    </source>
</evidence>
<dbReference type="PROSITE" id="PS51462">
    <property type="entry name" value="NUDIX"/>
    <property type="match status" value="1"/>
</dbReference>
<evidence type="ECO:0000256" key="4">
    <source>
        <dbReference type="ARBA" id="ARBA00022490"/>
    </source>
</evidence>